<sequence>MPLAARGLRLAYGAMPAVGAGRAASLADRPLSGLLGIDKPSGPTSMDLLDRLKPLLASSSLFYAADEKRASQDRRRLKPWEKALQKKCGGRLPPKLGQGGTLDPLAEGVLVIGIGAATKQLSQFLHCSKEYETTGLLGTSTTSYDSQEPVMCRAPHAHVDEALVRSQLPRFTGAVKQLPPVFSALRMDGKRLFEYAREGLPLPRPIEPRDVTVHELRLVAWHAPDAHAYEPPTAQVSPEDQALLGQVRRLAGSDAGGTDTFKEGEAPKPEPAAATDAPTEAPERVRPAAFTLAMTVSSGTYVRSIVHDLGTACGSAAHVVRLRRTRQGDFSLGTQDAPGNCLPWSVFEQGLKELEGAQRGDTSCDTRDEHGLRAWERAVLEYIHLV</sequence>
<name>M5EMH3_MALS4</name>
<protein>
    <recommendedName>
        <fullName evidence="3">tRNA pseudouridine(55) synthase</fullName>
        <ecNumber evidence="3">5.4.99.25</ecNumber>
    </recommendedName>
</protein>
<evidence type="ECO:0000256" key="5">
    <source>
        <dbReference type="ARBA" id="ARBA00023235"/>
    </source>
</evidence>
<dbReference type="GO" id="GO:0003723">
    <property type="term" value="F:RNA binding"/>
    <property type="evidence" value="ECO:0007669"/>
    <property type="project" value="InterPro"/>
</dbReference>
<dbReference type="OMA" id="FAINKPC"/>
<dbReference type="Gene3D" id="3.30.2350.10">
    <property type="entry name" value="Pseudouridine synthase"/>
    <property type="match status" value="1"/>
</dbReference>
<dbReference type="KEGG" id="msym:MSY001_1579"/>
<dbReference type="InterPro" id="IPR020103">
    <property type="entry name" value="PsdUridine_synth_cat_dom_sf"/>
</dbReference>
<reference evidence="8" key="1">
    <citation type="journal article" date="2017" name="Nucleic Acids Res.">
        <title>Proteogenomics produces comprehensive and highly accurate protein-coding gene annotation in a complete genome assembly of Malassezia sympodialis.</title>
        <authorList>
            <person name="Zhu Y."/>
            <person name="Engstroem P.G."/>
            <person name="Tellgren-Roth C."/>
            <person name="Baudo C.D."/>
            <person name="Kennell J.C."/>
            <person name="Sun S."/>
            <person name="Billmyre R.B."/>
            <person name="Schroeder M.S."/>
            <person name="Andersson A."/>
            <person name="Holm T."/>
            <person name="Sigurgeirsson B."/>
            <person name="Wu G."/>
            <person name="Sankaranarayanan S.R."/>
            <person name="Siddharthan R."/>
            <person name="Sanyal K."/>
            <person name="Lundeberg J."/>
            <person name="Nystedt B."/>
            <person name="Boekhout T."/>
            <person name="Dawson T.L. Jr."/>
            <person name="Heitman J."/>
            <person name="Scheynius A."/>
            <person name="Lehtioe J."/>
        </authorList>
    </citation>
    <scope>NUCLEOTIDE SEQUENCE [LARGE SCALE GENOMIC DNA]</scope>
    <source>
        <strain evidence="8">ATCC 42132</strain>
    </source>
</reference>
<keyword evidence="5" id="KW-0413">Isomerase</keyword>
<dbReference type="Pfam" id="PF01509">
    <property type="entry name" value="TruB_N"/>
    <property type="match status" value="1"/>
</dbReference>
<dbReference type="VEuPathDB" id="FungiDB:MSYG_3384"/>
<accession>M5EMH3</accession>
<dbReference type="InterPro" id="IPR032819">
    <property type="entry name" value="TruB_C"/>
</dbReference>
<organism evidence="7 8">
    <name type="scientific">Malassezia sympodialis (strain ATCC 42132)</name>
    <name type="common">Atopic eczema-associated yeast</name>
    <dbReference type="NCBI Taxonomy" id="1230383"/>
    <lineage>
        <taxon>Eukaryota</taxon>
        <taxon>Fungi</taxon>
        <taxon>Dikarya</taxon>
        <taxon>Basidiomycota</taxon>
        <taxon>Ustilaginomycotina</taxon>
        <taxon>Malasseziomycetes</taxon>
        <taxon>Malasseziales</taxon>
        <taxon>Malasseziaceae</taxon>
        <taxon>Malassezia</taxon>
    </lineage>
</organism>
<comment type="catalytic activity">
    <reaction evidence="1">
        <text>a uridine in mRNA = a pseudouridine in mRNA</text>
        <dbReference type="Rhea" id="RHEA:56644"/>
        <dbReference type="Rhea" id="RHEA-COMP:14658"/>
        <dbReference type="Rhea" id="RHEA-COMP:14659"/>
        <dbReference type="ChEBI" id="CHEBI:65314"/>
        <dbReference type="ChEBI" id="CHEBI:65315"/>
    </reaction>
</comment>
<dbReference type="AlphaFoldDB" id="M5EMH3"/>
<evidence type="ECO:0000256" key="2">
    <source>
        <dbReference type="ARBA" id="ARBA00008999"/>
    </source>
</evidence>
<dbReference type="GO" id="GO:0005634">
    <property type="term" value="C:nucleus"/>
    <property type="evidence" value="ECO:0007669"/>
    <property type="project" value="TreeGrafter"/>
</dbReference>
<dbReference type="PANTHER" id="PTHR13767:SF2">
    <property type="entry name" value="PSEUDOURIDYLATE SYNTHASE TRUB1"/>
    <property type="match status" value="1"/>
</dbReference>
<dbReference type="OrthoDB" id="9995526at2759"/>
<evidence type="ECO:0000256" key="3">
    <source>
        <dbReference type="ARBA" id="ARBA00012787"/>
    </source>
</evidence>
<dbReference type="InterPro" id="IPR002501">
    <property type="entry name" value="PsdUridine_synth_N"/>
</dbReference>
<dbReference type="RefSeq" id="XP_018740154.1">
    <property type="nucleotide sequence ID" value="XM_018883390.1"/>
</dbReference>
<dbReference type="GO" id="GO:1990481">
    <property type="term" value="P:mRNA pseudouridine synthesis"/>
    <property type="evidence" value="ECO:0007669"/>
    <property type="project" value="TreeGrafter"/>
</dbReference>
<evidence type="ECO:0000313" key="8">
    <source>
        <dbReference type="Proteomes" id="UP000186303"/>
    </source>
</evidence>
<evidence type="ECO:0000256" key="6">
    <source>
        <dbReference type="SAM" id="MobiDB-lite"/>
    </source>
</evidence>
<dbReference type="STRING" id="1230383.M5EMH3"/>
<keyword evidence="8" id="KW-1185">Reference proteome</keyword>
<keyword evidence="4" id="KW-0819">tRNA processing</keyword>
<dbReference type="Pfam" id="PF16198">
    <property type="entry name" value="TruB_C_2"/>
    <property type="match status" value="1"/>
</dbReference>
<feature type="compositionally biased region" description="Low complexity" evidence="6">
    <location>
        <begin position="271"/>
        <end position="280"/>
    </location>
</feature>
<evidence type="ECO:0000256" key="1">
    <source>
        <dbReference type="ARBA" id="ARBA00001166"/>
    </source>
</evidence>
<gene>
    <name evidence="7" type="ORF">MSYG_3384</name>
</gene>
<dbReference type="EMBL" id="LT671825">
    <property type="protein sequence ID" value="SHO79035.1"/>
    <property type="molecule type" value="Genomic_DNA"/>
</dbReference>
<dbReference type="InterPro" id="IPR014780">
    <property type="entry name" value="tRNA_psdUridine_synth_TruB"/>
</dbReference>
<proteinExistence type="inferred from homology"/>
<evidence type="ECO:0000256" key="4">
    <source>
        <dbReference type="ARBA" id="ARBA00022694"/>
    </source>
</evidence>
<dbReference type="HOGENOM" id="CLU_032087_4_2_1"/>
<evidence type="ECO:0000313" key="7">
    <source>
        <dbReference type="EMBL" id="SHO79035.1"/>
    </source>
</evidence>
<comment type="similarity">
    <text evidence="2">Belongs to the pseudouridine synthase TruB family.</text>
</comment>
<dbReference type="PANTHER" id="PTHR13767">
    <property type="entry name" value="TRNA-PSEUDOURIDINE SYNTHASE"/>
    <property type="match status" value="1"/>
</dbReference>
<dbReference type="HAMAP" id="MF_01080">
    <property type="entry name" value="TruB_bact"/>
    <property type="match status" value="1"/>
</dbReference>
<dbReference type="SUPFAM" id="SSF55120">
    <property type="entry name" value="Pseudouridine synthase"/>
    <property type="match status" value="1"/>
</dbReference>
<dbReference type="GO" id="GO:0006400">
    <property type="term" value="P:tRNA modification"/>
    <property type="evidence" value="ECO:0007669"/>
    <property type="project" value="TreeGrafter"/>
</dbReference>
<feature type="region of interest" description="Disordered" evidence="6">
    <location>
        <begin position="253"/>
        <end position="282"/>
    </location>
</feature>
<dbReference type="EC" id="5.4.99.25" evidence="3"/>
<dbReference type="Proteomes" id="UP000186303">
    <property type="component" value="Chromosome 5"/>
</dbReference>
<dbReference type="GO" id="GO:0160148">
    <property type="term" value="F:tRNA pseudouridine(55) synthase activity"/>
    <property type="evidence" value="ECO:0007669"/>
    <property type="project" value="UniProtKB-EC"/>
</dbReference>